<reference evidence="1" key="1">
    <citation type="submission" date="2020-08" db="EMBL/GenBank/DDBJ databases">
        <title>Novel species isolated from subtropical streams in China.</title>
        <authorList>
            <person name="Lu H."/>
        </authorList>
    </citation>
    <scope>NUCLEOTIDE SEQUENCE</scope>
    <source>
        <strain evidence="1">LX22W</strain>
    </source>
</reference>
<proteinExistence type="predicted"/>
<dbReference type="Proteomes" id="UP000627446">
    <property type="component" value="Unassembled WGS sequence"/>
</dbReference>
<dbReference type="RefSeq" id="WP_186916445.1">
    <property type="nucleotide sequence ID" value="NZ_JACOFZ010000003.1"/>
</dbReference>
<gene>
    <name evidence="1" type="ORF">H8K36_10965</name>
</gene>
<evidence type="ECO:0000313" key="1">
    <source>
        <dbReference type="EMBL" id="MBC3881898.1"/>
    </source>
</evidence>
<evidence type="ECO:0000313" key="2">
    <source>
        <dbReference type="Proteomes" id="UP000627446"/>
    </source>
</evidence>
<dbReference type="AlphaFoldDB" id="A0A923KPK2"/>
<dbReference type="EMBL" id="JACOFZ010000003">
    <property type="protein sequence ID" value="MBC3881898.1"/>
    <property type="molecule type" value="Genomic_DNA"/>
</dbReference>
<protein>
    <submittedName>
        <fullName evidence="1">Uncharacterized protein</fullName>
    </submittedName>
</protein>
<comment type="caution">
    <text evidence="1">The sequence shown here is derived from an EMBL/GenBank/DDBJ whole genome shotgun (WGS) entry which is preliminary data.</text>
</comment>
<organism evidence="1 2">
    <name type="scientific">Undibacterium nitidum</name>
    <dbReference type="NCBI Taxonomy" id="2762298"/>
    <lineage>
        <taxon>Bacteria</taxon>
        <taxon>Pseudomonadati</taxon>
        <taxon>Pseudomonadota</taxon>
        <taxon>Betaproteobacteria</taxon>
        <taxon>Burkholderiales</taxon>
        <taxon>Oxalobacteraceae</taxon>
        <taxon>Undibacterium</taxon>
    </lineage>
</organism>
<keyword evidence="2" id="KW-1185">Reference proteome</keyword>
<accession>A0A923KPK2</accession>
<name>A0A923KPK2_9BURK</name>
<sequence length="47" mass="5053">MRLRFANRTYAAVQMNAVSGLKFASSTVKFHFSSDQPGSSVGTISKA</sequence>